<comment type="caution">
    <text evidence="1">The sequence shown here is derived from an EMBL/GenBank/DDBJ whole genome shotgun (WGS) entry which is preliminary data.</text>
</comment>
<evidence type="ECO:0000313" key="2">
    <source>
        <dbReference type="Proteomes" id="UP001345219"/>
    </source>
</evidence>
<dbReference type="InterPro" id="IPR029068">
    <property type="entry name" value="Glyas_Bleomycin-R_OHBP_Dase"/>
</dbReference>
<reference evidence="1 2" key="1">
    <citation type="journal article" date="2023" name="Hortic Res">
        <title>Pangenome of water caltrop reveals structural variations and asymmetric subgenome divergence after allopolyploidization.</title>
        <authorList>
            <person name="Zhang X."/>
            <person name="Chen Y."/>
            <person name="Wang L."/>
            <person name="Yuan Y."/>
            <person name="Fang M."/>
            <person name="Shi L."/>
            <person name="Lu R."/>
            <person name="Comes H.P."/>
            <person name="Ma Y."/>
            <person name="Chen Y."/>
            <person name="Huang G."/>
            <person name="Zhou Y."/>
            <person name="Zheng Z."/>
            <person name="Qiu Y."/>
        </authorList>
    </citation>
    <scope>NUCLEOTIDE SEQUENCE [LARGE SCALE GENOMIC DNA]</scope>
    <source>
        <tissue evidence="1">Roots</tissue>
    </source>
</reference>
<dbReference type="Gene3D" id="3.10.180.10">
    <property type="entry name" value="2,3-Dihydroxybiphenyl 1,2-Dioxygenase, domain 1"/>
    <property type="match status" value="1"/>
</dbReference>
<sequence>MGYSRKTEVKEAESVSRKNGLEINEARPDEKLPYREIDRHTCIALKNVYKLRNILENAEIPYTMGISGRAALFTRDPDANALEFVQIWLLSLAQSIADSSRFVDAGIQTNRPVTTRPTTFNQLLLA</sequence>
<dbReference type="EMBL" id="JAXIOK010000010">
    <property type="protein sequence ID" value="KAK4760886.1"/>
    <property type="molecule type" value="Genomic_DNA"/>
</dbReference>
<evidence type="ECO:0000313" key="1">
    <source>
        <dbReference type="EMBL" id="KAK4760886.1"/>
    </source>
</evidence>
<dbReference type="Proteomes" id="UP001345219">
    <property type="component" value="Chromosome 5"/>
</dbReference>
<protein>
    <submittedName>
        <fullName evidence="1">Uncharacterized protein</fullName>
    </submittedName>
</protein>
<keyword evidence="2" id="KW-1185">Reference proteome</keyword>
<organism evidence="1 2">
    <name type="scientific">Trapa incisa</name>
    <dbReference type="NCBI Taxonomy" id="236973"/>
    <lineage>
        <taxon>Eukaryota</taxon>
        <taxon>Viridiplantae</taxon>
        <taxon>Streptophyta</taxon>
        <taxon>Embryophyta</taxon>
        <taxon>Tracheophyta</taxon>
        <taxon>Spermatophyta</taxon>
        <taxon>Magnoliopsida</taxon>
        <taxon>eudicotyledons</taxon>
        <taxon>Gunneridae</taxon>
        <taxon>Pentapetalae</taxon>
        <taxon>rosids</taxon>
        <taxon>malvids</taxon>
        <taxon>Myrtales</taxon>
        <taxon>Lythraceae</taxon>
        <taxon>Trapa</taxon>
    </lineage>
</organism>
<name>A0AAN7K6G2_9MYRT</name>
<gene>
    <name evidence="1" type="ORF">SAY87_005779</name>
</gene>
<dbReference type="AlphaFoldDB" id="A0AAN7K6G2"/>
<proteinExistence type="predicted"/>
<accession>A0AAN7K6G2</accession>